<dbReference type="EMBL" id="JAQHXR010000004">
    <property type="protein sequence ID" value="MDA3969518.1"/>
    <property type="molecule type" value="Genomic_DNA"/>
</dbReference>
<dbReference type="PANTHER" id="PTHR20857:SF15">
    <property type="entry name" value="THIAMINE-PHOSPHATE SYNTHASE"/>
    <property type="match status" value="1"/>
</dbReference>
<dbReference type="PANTHER" id="PTHR20857">
    <property type="entry name" value="THIAMINE-PHOSPHATE PYROPHOSPHORYLASE"/>
    <property type="match status" value="1"/>
</dbReference>
<evidence type="ECO:0000313" key="5">
    <source>
        <dbReference type="Proteomes" id="UP001210261"/>
    </source>
</evidence>
<evidence type="ECO:0000256" key="1">
    <source>
        <dbReference type="ARBA" id="ARBA00004948"/>
    </source>
</evidence>
<dbReference type="SUPFAM" id="SSF51391">
    <property type="entry name" value="Thiamin phosphate synthase"/>
    <property type="match status" value="1"/>
</dbReference>
<keyword evidence="5" id="KW-1185">Reference proteome</keyword>
<gene>
    <name evidence="4" type="ORF">PF021_07545</name>
</gene>
<protein>
    <submittedName>
        <fullName evidence="4">Thiamine phosphate synthase</fullName>
    </submittedName>
</protein>
<comment type="caution">
    <text evidence="4">The sequence shown here is derived from an EMBL/GenBank/DDBJ whole genome shotgun (WGS) entry which is preliminary data.</text>
</comment>
<evidence type="ECO:0000259" key="3">
    <source>
        <dbReference type="Pfam" id="PF02581"/>
    </source>
</evidence>
<dbReference type="Gene3D" id="3.20.20.70">
    <property type="entry name" value="Aldolase class I"/>
    <property type="match status" value="1"/>
</dbReference>
<dbReference type="Pfam" id="PF02581">
    <property type="entry name" value="TMP-TENI"/>
    <property type="match status" value="1"/>
</dbReference>
<dbReference type="InterPro" id="IPR013785">
    <property type="entry name" value="Aldolase_TIM"/>
</dbReference>
<dbReference type="RefSeq" id="WP_271021873.1">
    <property type="nucleotide sequence ID" value="NZ_JAQHXR010000004.1"/>
</dbReference>
<organism evidence="4 5">
    <name type="scientific">Helicobacter ibis</name>
    <dbReference type="NCBI Taxonomy" id="2962633"/>
    <lineage>
        <taxon>Bacteria</taxon>
        <taxon>Pseudomonadati</taxon>
        <taxon>Campylobacterota</taxon>
        <taxon>Epsilonproteobacteria</taxon>
        <taxon>Campylobacterales</taxon>
        <taxon>Helicobacteraceae</taxon>
        <taxon>Helicobacter</taxon>
    </lineage>
</organism>
<comment type="pathway">
    <text evidence="1">Cofactor biosynthesis; thiamine diphosphate biosynthesis.</text>
</comment>
<accession>A0ABT4VFM9</accession>
<evidence type="ECO:0000256" key="2">
    <source>
        <dbReference type="ARBA" id="ARBA00022977"/>
    </source>
</evidence>
<dbReference type="InterPro" id="IPR036206">
    <property type="entry name" value="ThiamineP_synth_sf"/>
</dbReference>
<dbReference type="Proteomes" id="UP001210261">
    <property type="component" value="Unassembled WGS sequence"/>
</dbReference>
<dbReference type="CDD" id="cd00564">
    <property type="entry name" value="TMP_TenI"/>
    <property type="match status" value="1"/>
</dbReference>
<dbReference type="InterPro" id="IPR022998">
    <property type="entry name" value="ThiamineP_synth_TenI"/>
</dbReference>
<feature type="domain" description="Thiamine phosphate synthase/TenI" evidence="3">
    <location>
        <begin position="8"/>
        <end position="183"/>
    </location>
</feature>
<name>A0ABT4VFM9_9HELI</name>
<reference evidence="4 5" key="1">
    <citation type="submission" date="2023-01" db="EMBL/GenBank/DDBJ databases">
        <title>Description of Helicobacter ibis sp. nov. isolated from faecal droppings of black-faced ibis (Theristicus melanopis).</title>
        <authorList>
            <person name="Lopez-Cantillo M."/>
            <person name="Vidal-Veuthey B."/>
            <person name="Mella A."/>
            <person name="De La Haba R."/>
            <person name="Collado L."/>
        </authorList>
    </citation>
    <scope>NUCLEOTIDE SEQUENCE [LARGE SCALE GENOMIC DNA]</scope>
    <source>
        <strain evidence="4 5">A82</strain>
    </source>
</reference>
<proteinExistence type="predicted"/>
<keyword evidence="2" id="KW-0784">Thiamine biosynthesis</keyword>
<evidence type="ECO:0000313" key="4">
    <source>
        <dbReference type="EMBL" id="MDA3969518.1"/>
    </source>
</evidence>
<sequence>MRKGIKSYLITDCNLYPKDKKEFCSFYHSILDSHKVDFACFRDKSNVYNPHLLESFLELNLRYKIKSFINSNYKLALEFGFDGLHCNSYQINLIKPAKDKKLMVFFSGHNERDIMDSSLQGADAVTISPIFHSPNKGEPLGVRALEELTISNASINIIALGGITSIEQIKKISHIPLFGFASIRYFLS</sequence>